<evidence type="ECO:0000256" key="1">
    <source>
        <dbReference type="ARBA" id="ARBA00001936"/>
    </source>
</evidence>
<dbReference type="GO" id="GO:0046872">
    <property type="term" value="F:metal ion binding"/>
    <property type="evidence" value="ECO:0007669"/>
    <property type="project" value="UniProtKB-UniRule"/>
</dbReference>
<evidence type="ECO:0000256" key="8">
    <source>
        <dbReference type="ARBA" id="ARBA00022884"/>
    </source>
</evidence>
<dbReference type="OrthoDB" id="430326at2759"/>
<evidence type="ECO:0000256" key="7">
    <source>
        <dbReference type="ARBA" id="ARBA00022801"/>
    </source>
</evidence>
<dbReference type="GO" id="GO:0003723">
    <property type="term" value="F:RNA binding"/>
    <property type="evidence" value="ECO:0007669"/>
    <property type="project" value="UniProtKB-UniRule"/>
</dbReference>
<name>A0A368FAR3_ANCCA</name>
<dbReference type="InterPro" id="IPR018998">
    <property type="entry name" value="EndoU_C"/>
</dbReference>
<dbReference type="Pfam" id="PF09412">
    <property type="entry name" value="XendoU"/>
    <property type="match status" value="1"/>
</dbReference>
<dbReference type="Proteomes" id="UP000252519">
    <property type="component" value="Unassembled WGS sequence"/>
</dbReference>
<protein>
    <recommendedName>
        <fullName evidence="12">EndoU domain-containing protein</fullName>
    </recommendedName>
</protein>
<dbReference type="EMBL" id="JOJR01002048">
    <property type="protein sequence ID" value="RCN29264.1"/>
    <property type="molecule type" value="Genomic_DNA"/>
</dbReference>
<feature type="domain" description="EndoU" evidence="12">
    <location>
        <begin position="1"/>
        <end position="143"/>
    </location>
</feature>
<dbReference type="PANTHER" id="PTHR12439">
    <property type="entry name" value="PLACENTAL PROTEIN 11-RELATED"/>
    <property type="match status" value="1"/>
</dbReference>
<evidence type="ECO:0000313" key="13">
    <source>
        <dbReference type="EMBL" id="RCN29264.1"/>
    </source>
</evidence>
<accession>A0A368FAR3</accession>
<evidence type="ECO:0000256" key="10">
    <source>
        <dbReference type="ARBA" id="ARBA00023239"/>
    </source>
</evidence>
<dbReference type="AlphaFoldDB" id="A0A368FAR3"/>
<comment type="cofactor">
    <cofactor evidence="1 11">
        <name>Mn(2+)</name>
        <dbReference type="ChEBI" id="CHEBI:29035"/>
    </cofactor>
</comment>
<keyword evidence="7 11" id="KW-0378">Hydrolase</keyword>
<keyword evidence="9 11" id="KW-0464">Manganese</keyword>
<evidence type="ECO:0000256" key="5">
    <source>
        <dbReference type="ARBA" id="ARBA00022723"/>
    </source>
</evidence>
<evidence type="ECO:0000313" key="14">
    <source>
        <dbReference type="Proteomes" id="UP000252519"/>
    </source>
</evidence>
<keyword evidence="6 11" id="KW-0255">Endonuclease</keyword>
<reference evidence="13 14" key="1">
    <citation type="submission" date="2014-10" db="EMBL/GenBank/DDBJ databases">
        <title>Draft genome of the hookworm Ancylostoma caninum.</title>
        <authorList>
            <person name="Mitreva M."/>
        </authorList>
    </citation>
    <scope>NUCLEOTIDE SEQUENCE [LARGE SCALE GENOMIC DNA]</scope>
    <source>
        <strain evidence="13 14">Baltimore</strain>
    </source>
</reference>
<dbReference type="InterPro" id="IPR039787">
    <property type="entry name" value="ENDOU"/>
</dbReference>
<dbReference type="GO" id="GO:0016787">
    <property type="term" value="F:hydrolase activity"/>
    <property type="evidence" value="ECO:0007669"/>
    <property type="project" value="UniProtKB-KW"/>
</dbReference>
<evidence type="ECO:0000256" key="3">
    <source>
        <dbReference type="ARBA" id="ARBA00011245"/>
    </source>
</evidence>
<comment type="caution">
    <text evidence="13">The sequence shown here is derived from an EMBL/GenBank/DDBJ whole genome shotgun (WGS) entry which is preliminary data.</text>
</comment>
<gene>
    <name evidence="13" type="ORF">ANCCAN_24986</name>
</gene>
<evidence type="ECO:0000259" key="12">
    <source>
        <dbReference type="PROSITE" id="PS51959"/>
    </source>
</evidence>
<evidence type="ECO:0000256" key="4">
    <source>
        <dbReference type="ARBA" id="ARBA00022722"/>
    </source>
</evidence>
<dbReference type="SUPFAM" id="SSF142877">
    <property type="entry name" value="EndoU-like"/>
    <property type="match status" value="1"/>
</dbReference>
<evidence type="ECO:0000256" key="9">
    <source>
        <dbReference type="ARBA" id="ARBA00023211"/>
    </source>
</evidence>
<keyword evidence="4 11" id="KW-0540">Nuclease</keyword>
<dbReference type="PROSITE" id="PS51959">
    <property type="entry name" value="ENDOU"/>
    <property type="match status" value="1"/>
</dbReference>
<evidence type="ECO:0000256" key="6">
    <source>
        <dbReference type="ARBA" id="ARBA00022759"/>
    </source>
</evidence>
<keyword evidence="14" id="KW-1185">Reference proteome</keyword>
<keyword evidence="10" id="KW-0456">Lyase</keyword>
<dbReference type="GO" id="GO:0016829">
    <property type="term" value="F:lyase activity"/>
    <property type="evidence" value="ECO:0007669"/>
    <property type="project" value="UniProtKB-KW"/>
</dbReference>
<evidence type="ECO:0000256" key="2">
    <source>
        <dbReference type="ARBA" id="ARBA00010168"/>
    </source>
</evidence>
<evidence type="ECO:0000256" key="11">
    <source>
        <dbReference type="RuleBase" id="RU367085"/>
    </source>
</evidence>
<dbReference type="InterPro" id="IPR037227">
    <property type="entry name" value="EndoU-like"/>
</dbReference>
<keyword evidence="5 11" id="KW-0479">Metal-binding</keyword>
<comment type="subunit">
    <text evidence="3 11">Monomer.</text>
</comment>
<proteinExistence type="inferred from homology"/>
<dbReference type="GO" id="GO:0004521">
    <property type="term" value="F:RNA endonuclease activity"/>
    <property type="evidence" value="ECO:0007669"/>
    <property type="project" value="UniProtKB-UniRule"/>
</dbReference>
<comment type="similarity">
    <text evidence="2 11">Belongs to the ENDOU family.</text>
</comment>
<keyword evidence="8 11" id="KW-0694">RNA-binding</keyword>
<dbReference type="PANTHER" id="PTHR12439:SF42">
    <property type="entry name" value="ENDORIBONUCLEASE-RELATED"/>
    <property type="match status" value="1"/>
</dbReference>
<sequence length="143" mass="16035">MEINTRRTWTHSKRSCSTFGLEHTPVVMGLMEALDLNTFLLENGKVEQLMKADKINYHGYYSYVADLTGTFQYVWENEMKKKGGFLIGTSPAFDFSLFTVCSLMYSGNEACRYSIDGHPLAVTSYTQSCDAGTCLSTSYPVDS</sequence>
<organism evidence="13 14">
    <name type="scientific">Ancylostoma caninum</name>
    <name type="common">Dog hookworm</name>
    <dbReference type="NCBI Taxonomy" id="29170"/>
    <lineage>
        <taxon>Eukaryota</taxon>
        <taxon>Metazoa</taxon>
        <taxon>Ecdysozoa</taxon>
        <taxon>Nematoda</taxon>
        <taxon>Chromadorea</taxon>
        <taxon>Rhabditida</taxon>
        <taxon>Rhabditina</taxon>
        <taxon>Rhabditomorpha</taxon>
        <taxon>Strongyloidea</taxon>
        <taxon>Ancylostomatidae</taxon>
        <taxon>Ancylostomatinae</taxon>
        <taxon>Ancylostoma</taxon>
    </lineage>
</organism>